<dbReference type="EMBL" id="AZRA01000123">
    <property type="protein sequence ID" value="KDB50627.1"/>
    <property type="molecule type" value="Genomic_DNA"/>
</dbReference>
<dbReference type="Pfam" id="PF10547">
    <property type="entry name" value="P22_AR_N"/>
    <property type="match status" value="1"/>
</dbReference>
<protein>
    <submittedName>
        <fullName evidence="2">Putative antirepressor protein</fullName>
    </submittedName>
</protein>
<proteinExistence type="predicted"/>
<evidence type="ECO:0000313" key="2">
    <source>
        <dbReference type="EMBL" id="KDB50627.1"/>
    </source>
</evidence>
<sequence length="62" mass="7135">MIVMLTPGGIIARVMHSTGSDGKQYRMPCLPLDRLNGWLFGVDVARVCEELRERLVWCRREC</sequence>
<dbReference type="Proteomes" id="UP000026714">
    <property type="component" value="Unassembled WGS sequence"/>
</dbReference>
<accession>A0A059KGM8</accession>
<name>A0A059KGM8_9BURK</name>
<comment type="caution">
    <text evidence="2">The sequence shown here is derived from an EMBL/GenBank/DDBJ whole genome shotgun (WGS) entry which is preliminary data.</text>
</comment>
<evidence type="ECO:0000313" key="3">
    <source>
        <dbReference type="Proteomes" id="UP000026714"/>
    </source>
</evidence>
<reference evidence="2 3" key="1">
    <citation type="journal article" date="2014" name="FEMS Microbiol. Ecol.">
        <title>Sphaerotilus natans encrusted with nanoball-shaped Fe(III) oxide minerals formed by nitrate-reducing mixotrophic Fe(II) oxidation.</title>
        <authorList>
            <person name="Park S."/>
            <person name="Kim D.H."/>
            <person name="Lee J.H."/>
            <person name="Hur H.G."/>
        </authorList>
    </citation>
    <scope>NUCLEOTIDE SEQUENCE [LARGE SCALE GENOMIC DNA]</scope>
    <source>
        <strain evidence="2 3">DSM 6575</strain>
    </source>
</reference>
<keyword evidence="3" id="KW-1185">Reference proteome</keyword>
<dbReference type="InterPro" id="IPR018875">
    <property type="entry name" value="Antirepressor_Ant_N"/>
</dbReference>
<evidence type="ECO:0000259" key="1">
    <source>
        <dbReference type="Pfam" id="PF10547"/>
    </source>
</evidence>
<gene>
    <name evidence="2" type="ORF">X805_37620</name>
</gene>
<dbReference type="AlphaFoldDB" id="A0A059KGM8"/>
<organism evidence="2 3">
    <name type="scientific">Sphaerotilus natans subsp. natans DSM 6575</name>
    <dbReference type="NCBI Taxonomy" id="1286631"/>
    <lineage>
        <taxon>Bacteria</taxon>
        <taxon>Pseudomonadati</taxon>
        <taxon>Pseudomonadota</taxon>
        <taxon>Betaproteobacteria</taxon>
        <taxon>Burkholderiales</taxon>
        <taxon>Sphaerotilaceae</taxon>
        <taxon>Sphaerotilus</taxon>
    </lineage>
</organism>
<feature type="domain" description="Antirepressor protein ant N-terminal" evidence="1">
    <location>
        <begin position="14"/>
        <end position="62"/>
    </location>
</feature>